<proteinExistence type="predicted"/>
<dbReference type="Pfam" id="PF06252">
    <property type="entry name" value="GemA"/>
    <property type="match status" value="1"/>
</dbReference>
<dbReference type="RefSeq" id="WP_092474212.1">
    <property type="nucleotide sequence ID" value="NZ_FOOX01000020.1"/>
</dbReference>
<protein>
    <recommendedName>
        <fullName evidence="3">Mu-like prophage protein gp16</fullName>
    </recommendedName>
</protein>
<sequence>MKISYDQIKKIFALAREAGLDNEVLHELVTAVTGSESIKALTKRQGIRVIDRLNQILGHTTTADRATGKQVWQINKLAEELGWKDNPRRLRGFLENRQGVSHPRYLKFSQASDVIEALKAMKKRMQREAAGSGKTP</sequence>
<dbReference type="EMBL" id="FOOX01000020">
    <property type="protein sequence ID" value="SFH21742.1"/>
    <property type="molecule type" value="Genomic_DNA"/>
</dbReference>
<keyword evidence="2" id="KW-1185">Reference proteome</keyword>
<name>A0A1I2Y7Z0_9FIRM</name>
<dbReference type="InterPro" id="IPR009363">
    <property type="entry name" value="Phage_Mu_Gp16"/>
</dbReference>
<dbReference type="AlphaFoldDB" id="A0A1I2Y7Z0"/>
<dbReference type="OrthoDB" id="344687at2"/>
<accession>A0A1I2Y7Z0</accession>
<evidence type="ECO:0008006" key="3">
    <source>
        <dbReference type="Google" id="ProtNLM"/>
    </source>
</evidence>
<gene>
    <name evidence="1" type="ORF">SAMN05660649_04292</name>
</gene>
<evidence type="ECO:0000313" key="1">
    <source>
        <dbReference type="EMBL" id="SFH21742.1"/>
    </source>
</evidence>
<organism evidence="1 2">
    <name type="scientific">Desulfotruncus arcticus DSM 17038</name>
    <dbReference type="NCBI Taxonomy" id="1121424"/>
    <lineage>
        <taxon>Bacteria</taxon>
        <taxon>Bacillati</taxon>
        <taxon>Bacillota</taxon>
        <taxon>Clostridia</taxon>
        <taxon>Eubacteriales</taxon>
        <taxon>Desulfallaceae</taxon>
        <taxon>Desulfotruncus</taxon>
    </lineage>
</organism>
<dbReference type="Proteomes" id="UP000199337">
    <property type="component" value="Unassembled WGS sequence"/>
</dbReference>
<reference evidence="2" key="1">
    <citation type="submission" date="2016-10" db="EMBL/GenBank/DDBJ databases">
        <authorList>
            <person name="Varghese N."/>
            <person name="Submissions S."/>
        </authorList>
    </citation>
    <scope>NUCLEOTIDE SEQUENCE [LARGE SCALE GENOMIC DNA]</scope>
    <source>
        <strain evidence="2">DSM 17038</strain>
    </source>
</reference>
<evidence type="ECO:0000313" key="2">
    <source>
        <dbReference type="Proteomes" id="UP000199337"/>
    </source>
</evidence>
<dbReference type="STRING" id="341036.SAMN05660649_04292"/>